<dbReference type="AlphaFoldDB" id="A0A1G6XJW9"/>
<reference evidence="2 3" key="1">
    <citation type="submission" date="2016-10" db="EMBL/GenBank/DDBJ databases">
        <authorList>
            <person name="de Groot N.N."/>
        </authorList>
    </citation>
    <scope>NUCLEOTIDE SEQUENCE [LARGE SCALE GENOMIC DNA]</scope>
    <source>
        <strain evidence="2 3">DSM 20475</strain>
    </source>
</reference>
<evidence type="ECO:0008006" key="4">
    <source>
        <dbReference type="Google" id="ProtNLM"/>
    </source>
</evidence>
<keyword evidence="3" id="KW-1185">Reference proteome</keyword>
<evidence type="ECO:0000256" key="1">
    <source>
        <dbReference type="SAM" id="SignalP"/>
    </source>
</evidence>
<proteinExistence type="predicted"/>
<evidence type="ECO:0000313" key="3">
    <source>
        <dbReference type="Proteomes" id="UP000198995"/>
    </source>
</evidence>
<organism evidence="2 3">
    <name type="scientific">Peptococcus niger</name>
    <dbReference type="NCBI Taxonomy" id="2741"/>
    <lineage>
        <taxon>Bacteria</taxon>
        <taxon>Bacillati</taxon>
        <taxon>Bacillota</taxon>
        <taxon>Clostridia</taxon>
        <taxon>Eubacteriales</taxon>
        <taxon>Peptococcaceae</taxon>
        <taxon>Peptococcus</taxon>
    </lineage>
</organism>
<accession>A0A1G6XJW9</accession>
<dbReference type="RefSeq" id="WP_091791901.1">
    <property type="nucleotide sequence ID" value="NZ_FNAF01000007.1"/>
</dbReference>
<dbReference type="EMBL" id="FNAF01000007">
    <property type="protein sequence ID" value="SDD78093.1"/>
    <property type="molecule type" value="Genomic_DNA"/>
</dbReference>
<feature type="chain" id="PRO_5011449264" description="Copper amine oxidase N-terminal domain-containing protein" evidence="1">
    <location>
        <begin position="26"/>
        <end position="518"/>
    </location>
</feature>
<feature type="signal peptide" evidence="1">
    <location>
        <begin position="1"/>
        <end position="25"/>
    </location>
</feature>
<keyword evidence="1" id="KW-0732">Signal</keyword>
<evidence type="ECO:0000313" key="2">
    <source>
        <dbReference type="EMBL" id="SDD78093.1"/>
    </source>
</evidence>
<name>A0A1G6XJW9_PEPNI</name>
<dbReference type="SUPFAM" id="SSF63829">
    <property type="entry name" value="Calcium-dependent phosphotriesterase"/>
    <property type="match status" value="1"/>
</dbReference>
<gene>
    <name evidence="2" type="ORF">SAMN04489866_1071</name>
</gene>
<dbReference type="Proteomes" id="UP000198995">
    <property type="component" value="Unassembled WGS sequence"/>
</dbReference>
<protein>
    <recommendedName>
        <fullName evidence="4">Copper amine oxidase N-terminal domain-containing protein</fullName>
    </recommendedName>
</protein>
<sequence length="518" mass="59799">MKDKILLLLLTGLFCIFIQPSAAEAASLDVNGTILQDSTKEDFLIDQNRIFISENLLKKTFFLSLHQEGNRYELANENRNIIITGQLNDAHYRLNNTQQTLTSPVRSYKKQLYFPLRSLMDQFGTVEWDAPKAQARVRFDYYQFEQVKPFRYVDTPLMVEETLLENIPATCTPATVLENGQTVFEERLEEGWIVSVKTSEDTLLRPQHKGYIISTYNIGKEDLSWIEIPETLSKAPQNWYLYTKKRHGNGPVICVEEASFNHLKNIPYGEYILRNICFTENNIFYLYFNDATNSLEVRLYDHKTQEKTVLDSLSLTAYPNGTMALALNNDMAVWTKTLLLERMREYGALYAYDLKVGTTERLFKGSNFLAPHLNGDYLILRHKPQGENFLIDEASGKLISGEIWVYDLAHKKWVGKIDRSLPMCEDSTIVSLPVLLGKDRMTVDLEAISKPYDMPIVSLSEGVVYRAKNARGEILQYEPYGINDGVPRHISPTRLENTYLVQYRQDKRPYFMLYTLTN</sequence>